<organism evidence="2 3">
    <name type="scientific">Agrobacterium tumefaciens</name>
    <dbReference type="NCBI Taxonomy" id="358"/>
    <lineage>
        <taxon>Bacteria</taxon>
        <taxon>Pseudomonadati</taxon>
        <taxon>Pseudomonadota</taxon>
        <taxon>Alphaproteobacteria</taxon>
        <taxon>Hyphomicrobiales</taxon>
        <taxon>Rhizobiaceae</taxon>
        <taxon>Rhizobium/Agrobacterium group</taxon>
        <taxon>Agrobacterium</taxon>
        <taxon>Agrobacterium tumefaciens complex</taxon>
    </lineage>
</organism>
<accession>A0A2L2LI50</accession>
<evidence type="ECO:0000256" key="1">
    <source>
        <dbReference type="SAM" id="SignalP"/>
    </source>
</evidence>
<dbReference type="Proteomes" id="UP000237717">
    <property type="component" value="Chromosome II"/>
</dbReference>
<sequence length="222" mass="24562">MKTTRRTFIGGVAAAALPVAATACDGVTTAKIEPSALVALIAAYNEVTEEANRVDGLSEALWECPDRPPIAMLESAELTHSYRWHMLRHKAVMTRQGVNELFDREKCLLEIHANTVENPATFAPRFAKVEADREHYLAIFDSREARYQEWATSSGFHDLGREQDRLSGLENDLNEAIIAHPIQTLEDARIKAAHIKKVYGSSMTGQDQAIFLATLINAGEEA</sequence>
<dbReference type="PROSITE" id="PS51318">
    <property type="entry name" value="TAT"/>
    <property type="match status" value="1"/>
</dbReference>
<dbReference type="InterPro" id="IPR006311">
    <property type="entry name" value="TAT_signal"/>
</dbReference>
<gene>
    <name evidence="2" type="ORF">At1D1609_39290</name>
</gene>
<evidence type="ECO:0000313" key="2">
    <source>
        <dbReference type="EMBL" id="AVH43976.1"/>
    </source>
</evidence>
<dbReference type="RefSeq" id="WP_104679773.1">
    <property type="nucleotide sequence ID" value="NZ_CP026925.1"/>
</dbReference>
<name>A0A2L2LI50_AGRTU</name>
<evidence type="ECO:0000313" key="3">
    <source>
        <dbReference type="Proteomes" id="UP000237717"/>
    </source>
</evidence>
<dbReference type="EMBL" id="CP026925">
    <property type="protein sequence ID" value="AVH43976.1"/>
    <property type="molecule type" value="Genomic_DNA"/>
</dbReference>
<feature type="signal peptide" evidence="1">
    <location>
        <begin position="1"/>
        <end position="23"/>
    </location>
</feature>
<proteinExistence type="predicted"/>
<reference evidence="2 3" key="1">
    <citation type="submission" date="2018-02" db="EMBL/GenBank/DDBJ databases">
        <title>Complete genome sequence of Agrobacterium tumefaciens 1D1609.</title>
        <authorList>
            <person name="Cho S.-T."/>
            <person name="Haryono M."/>
            <person name="Chang H.-H."/>
            <person name="Santos M.N."/>
            <person name="Lai E.-M."/>
            <person name="Kuo C.-H."/>
        </authorList>
    </citation>
    <scope>NUCLEOTIDE SEQUENCE [LARGE SCALE GENOMIC DNA]</scope>
    <source>
        <strain evidence="2 3">1D1609</strain>
    </source>
</reference>
<evidence type="ECO:0008006" key="4">
    <source>
        <dbReference type="Google" id="ProtNLM"/>
    </source>
</evidence>
<keyword evidence="1" id="KW-0732">Signal</keyword>
<dbReference type="AlphaFoldDB" id="A0A2L2LI50"/>
<feature type="chain" id="PRO_5014837390" description="Twin-arginine translocation signal domain-containing protein" evidence="1">
    <location>
        <begin position="24"/>
        <end position="222"/>
    </location>
</feature>
<protein>
    <recommendedName>
        <fullName evidence="4">Twin-arginine translocation signal domain-containing protein</fullName>
    </recommendedName>
</protein>
<dbReference type="PROSITE" id="PS51257">
    <property type="entry name" value="PROKAR_LIPOPROTEIN"/>
    <property type="match status" value="1"/>
</dbReference>